<dbReference type="Pfam" id="PF00004">
    <property type="entry name" value="AAA"/>
    <property type="match status" value="3"/>
</dbReference>
<dbReference type="SUPFAM" id="SSF52540">
    <property type="entry name" value="P-loop containing nucleoside triphosphate hydrolases"/>
    <property type="match status" value="2"/>
</dbReference>
<evidence type="ECO:0000256" key="3">
    <source>
        <dbReference type="ARBA" id="ARBA00022840"/>
    </source>
</evidence>
<dbReference type="RefSeq" id="XP_005819862.1">
    <property type="nucleotide sequence ID" value="XM_005819805.1"/>
</dbReference>
<dbReference type="GO" id="GO:0016887">
    <property type="term" value="F:ATP hydrolysis activity"/>
    <property type="evidence" value="ECO:0007669"/>
    <property type="project" value="InterPro"/>
</dbReference>
<accession>L1I9X1</accession>
<dbReference type="KEGG" id="gtt:GUITHDRAFT_148326"/>
<dbReference type="PANTHER" id="PTHR23077">
    <property type="entry name" value="AAA-FAMILY ATPASE"/>
    <property type="match status" value="1"/>
</dbReference>
<gene>
    <name evidence="6" type="ORF">GUITHDRAFT_148326</name>
</gene>
<sequence>MGQGMRKGKLKRKSSSASTFGPIASLVVGKQLSGFFLCKGMRIKISFNGREEVALVDDVRSDSQTWCEKTDLNIVFGSSAREQDENDFNNSLEDVRDKLETKLNISGEVDENKDKDKEREESKEEAAESLINALRAGTLLAHEYRKFGVAPPRGVLLFGPPGTGKTLLVRTACEAMGMKLLSVDAPQLVGGDYGSSEARIKELFQTASSYPSCAIFIDEIDVICGKRSESGGEMERRMVSALVKQLDDLEQRRSEEGDDGARVLLLAATNRPDSIDPSLRQAGRLDLEIEVGVPSADGRRSILSILLARVPHSLTEEDLEKASSRMHGYVGADIELVVNTAVIHALRRTEEEAQVVQDEQGSAGEQSSFTLLLDDLLLASSRVKPSALRETVVEVPKVLWSEIGGQQEAKAALAEAVEWPLRYPQHFSRMGIRPPAGVLLYGPPGCSKTLLAKALATEGSLNFLAVKGPELFRKYVGDSEKAVAAVFRKARQAAPAIIFFDEIDALATSRNLSEHGHSEFGFTGELCPYTPDVISYIPVTAKESGGTSLNFGLRSYKKWVGFTFELVCVFHFQFDTGSKYYLRNATVTSATCCGGNNPISADVDRCYSCAAPPLNQLFPTGASRYFNSTVSIAAMRRSFKDCSSTVLSTCDASGNQLMSNPETTLTSRALKGRYFDLSYQKDVGVVDVYPRNSPAKENLTFTVRLQNAPTDPGGGEGNRARSSGESSASQRVVSQLLNEMDGIEPLKQVIVVAATNRPDLIDSAFLRPGRIDRLIYVAPPDEESRQSILKIHLRRMPTAGDVDLKLLARSGAELANLCREAGLQAIAEDKDEPRITSEMIAFYESFARRIAT</sequence>
<evidence type="ECO:0000313" key="8">
    <source>
        <dbReference type="Proteomes" id="UP000011087"/>
    </source>
</evidence>
<dbReference type="SMART" id="SM00382">
    <property type="entry name" value="AAA"/>
    <property type="match status" value="2"/>
</dbReference>
<evidence type="ECO:0000256" key="1">
    <source>
        <dbReference type="ARBA" id="ARBA00004229"/>
    </source>
</evidence>
<feature type="compositionally biased region" description="Basic and acidic residues" evidence="4">
    <location>
        <begin position="110"/>
        <end position="126"/>
    </location>
</feature>
<organism evidence="6">
    <name type="scientific">Guillardia theta (strain CCMP2712)</name>
    <name type="common">Cryptophyte</name>
    <dbReference type="NCBI Taxonomy" id="905079"/>
    <lineage>
        <taxon>Eukaryota</taxon>
        <taxon>Cryptophyceae</taxon>
        <taxon>Pyrenomonadales</taxon>
        <taxon>Geminigeraceae</taxon>
        <taxon>Guillardia</taxon>
    </lineage>
</organism>
<name>L1I9X1_GUITC</name>
<dbReference type="GO" id="GO:0005524">
    <property type="term" value="F:ATP binding"/>
    <property type="evidence" value="ECO:0007669"/>
    <property type="project" value="UniProtKB-KW"/>
</dbReference>
<dbReference type="PaxDb" id="55529-EKX32882"/>
<dbReference type="GO" id="GO:0009507">
    <property type="term" value="C:chloroplast"/>
    <property type="evidence" value="ECO:0007669"/>
    <property type="project" value="UniProtKB-SubCell"/>
</dbReference>
<feature type="region of interest" description="Disordered" evidence="4">
    <location>
        <begin position="105"/>
        <end position="126"/>
    </location>
</feature>
<reference evidence="6 8" key="1">
    <citation type="journal article" date="2012" name="Nature">
        <title>Algal genomes reveal evolutionary mosaicism and the fate of nucleomorphs.</title>
        <authorList>
            <consortium name="DOE Joint Genome Institute"/>
            <person name="Curtis B.A."/>
            <person name="Tanifuji G."/>
            <person name="Burki F."/>
            <person name="Gruber A."/>
            <person name="Irimia M."/>
            <person name="Maruyama S."/>
            <person name="Arias M.C."/>
            <person name="Ball S.G."/>
            <person name="Gile G.H."/>
            <person name="Hirakawa Y."/>
            <person name="Hopkins J.F."/>
            <person name="Kuo A."/>
            <person name="Rensing S.A."/>
            <person name="Schmutz J."/>
            <person name="Symeonidi A."/>
            <person name="Elias M."/>
            <person name="Eveleigh R.J."/>
            <person name="Herman E.K."/>
            <person name="Klute M.J."/>
            <person name="Nakayama T."/>
            <person name="Obornik M."/>
            <person name="Reyes-Prieto A."/>
            <person name="Armbrust E.V."/>
            <person name="Aves S.J."/>
            <person name="Beiko R.G."/>
            <person name="Coutinho P."/>
            <person name="Dacks J.B."/>
            <person name="Durnford D.G."/>
            <person name="Fast N.M."/>
            <person name="Green B.R."/>
            <person name="Grisdale C.J."/>
            <person name="Hempel F."/>
            <person name="Henrissat B."/>
            <person name="Hoppner M.P."/>
            <person name="Ishida K."/>
            <person name="Kim E."/>
            <person name="Koreny L."/>
            <person name="Kroth P.G."/>
            <person name="Liu Y."/>
            <person name="Malik S.B."/>
            <person name="Maier U.G."/>
            <person name="McRose D."/>
            <person name="Mock T."/>
            <person name="Neilson J.A."/>
            <person name="Onodera N.T."/>
            <person name="Poole A.M."/>
            <person name="Pritham E.J."/>
            <person name="Richards T.A."/>
            <person name="Rocap G."/>
            <person name="Roy S.W."/>
            <person name="Sarai C."/>
            <person name="Schaack S."/>
            <person name="Shirato S."/>
            <person name="Slamovits C.H."/>
            <person name="Spencer D.F."/>
            <person name="Suzuki S."/>
            <person name="Worden A.Z."/>
            <person name="Zauner S."/>
            <person name="Barry K."/>
            <person name="Bell C."/>
            <person name="Bharti A.K."/>
            <person name="Crow J.A."/>
            <person name="Grimwood J."/>
            <person name="Kramer R."/>
            <person name="Lindquist E."/>
            <person name="Lucas S."/>
            <person name="Salamov A."/>
            <person name="McFadden G.I."/>
            <person name="Lane C.E."/>
            <person name="Keeling P.J."/>
            <person name="Gray M.W."/>
            <person name="Grigoriev I.V."/>
            <person name="Archibald J.M."/>
        </authorList>
    </citation>
    <scope>NUCLEOTIDE SEQUENCE</scope>
    <source>
        <strain evidence="6 8">CCMP2712</strain>
    </source>
</reference>
<keyword evidence="2" id="KW-0547">Nucleotide-binding</keyword>
<dbReference type="EMBL" id="JH993167">
    <property type="protein sequence ID" value="EKX32882.1"/>
    <property type="molecule type" value="Genomic_DNA"/>
</dbReference>
<feature type="region of interest" description="Disordered" evidence="4">
    <location>
        <begin position="705"/>
        <end position="729"/>
    </location>
</feature>
<dbReference type="OrthoDB" id="27435at2759"/>
<dbReference type="InterPro" id="IPR041569">
    <property type="entry name" value="AAA_lid_3"/>
</dbReference>
<evidence type="ECO:0000256" key="4">
    <source>
        <dbReference type="SAM" id="MobiDB-lite"/>
    </source>
</evidence>
<dbReference type="InterPro" id="IPR003593">
    <property type="entry name" value="AAA+_ATPase"/>
</dbReference>
<feature type="compositionally biased region" description="Polar residues" evidence="4">
    <location>
        <begin position="720"/>
        <end position="729"/>
    </location>
</feature>
<evidence type="ECO:0000313" key="7">
    <source>
        <dbReference type="EnsemblProtists" id="EKX32882"/>
    </source>
</evidence>
<keyword evidence="8" id="KW-1185">Reference proteome</keyword>
<dbReference type="Pfam" id="PF17862">
    <property type="entry name" value="AAA_lid_3"/>
    <property type="match status" value="1"/>
</dbReference>
<dbReference type="InterPro" id="IPR003960">
    <property type="entry name" value="ATPase_AAA_CS"/>
</dbReference>
<dbReference type="HOGENOM" id="CLU_000688_12_3_1"/>
<dbReference type="GeneID" id="17289600"/>
<feature type="domain" description="AAA+ ATPase" evidence="5">
    <location>
        <begin position="151"/>
        <end position="295"/>
    </location>
</feature>
<dbReference type="STRING" id="905079.L1I9X1"/>
<proteinExistence type="predicted"/>
<dbReference type="InterPro" id="IPR027417">
    <property type="entry name" value="P-loop_NTPase"/>
</dbReference>
<dbReference type="PANTHER" id="PTHR23077:SF27">
    <property type="entry name" value="ATPASE FAMILY GENE 2 PROTEIN HOMOLOG A"/>
    <property type="match status" value="1"/>
</dbReference>
<dbReference type="AlphaFoldDB" id="L1I9X1"/>
<evidence type="ECO:0000256" key="2">
    <source>
        <dbReference type="ARBA" id="ARBA00022741"/>
    </source>
</evidence>
<dbReference type="InterPro" id="IPR003959">
    <property type="entry name" value="ATPase_AAA_core"/>
</dbReference>
<feature type="domain" description="AAA+ ATPase" evidence="5">
    <location>
        <begin position="434"/>
        <end position="781"/>
    </location>
</feature>
<evidence type="ECO:0000259" key="5">
    <source>
        <dbReference type="SMART" id="SM00382"/>
    </source>
</evidence>
<dbReference type="Gene3D" id="1.10.8.60">
    <property type="match status" value="2"/>
</dbReference>
<evidence type="ECO:0000313" key="6">
    <source>
        <dbReference type="EMBL" id="EKX32882.1"/>
    </source>
</evidence>
<protein>
    <recommendedName>
        <fullName evidence="5">AAA+ ATPase domain-containing protein</fullName>
    </recommendedName>
</protein>
<dbReference type="Gene3D" id="3.40.50.300">
    <property type="entry name" value="P-loop containing nucleotide triphosphate hydrolases"/>
    <property type="match status" value="3"/>
</dbReference>
<reference evidence="7" key="3">
    <citation type="submission" date="2015-06" db="UniProtKB">
        <authorList>
            <consortium name="EnsemblProtists"/>
        </authorList>
    </citation>
    <scope>IDENTIFICATION</scope>
</reference>
<dbReference type="EnsemblProtists" id="EKX32882">
    <property type="protein sequence ID" value="EKX32882"/>
    <property type="gene ID" value="GUITHDRAFT_148326"/>
</dbReference>
<dbReference type="OMA" id="ICESTIN"/>
<dbReference type="Proteomes" id="UP000011087">
    <property type="component" value="Unassembled WGS sequence"/>
</dbReference>
<dbReference type="eggNOG" id="KOG0730">
    <property type="taxonomic scope" value="Eukaryota"/>
</dbReference>
<dbReference type="InterPro" id="IPR050168">
    <property type="entry name" value="AAA_ATPase_domain"/>
</dbReference>
<dbReference type="PROSITE" id="PS00674">
    <property type="entry name" value="AAA"/>
    <property type="match status" value="1"/>
</dbReference>
<keyword evidence="3" id="KW-0067">ATP-binding</keyword>
<reference evidence="8" key="2">
    <citation type="submission" date="2012-11" db="EMBL/GenBank/DDBJ databases">
        <authorList>
            <person name="Kuo A."/>
            <person name="Curtis B.A."/>
            <person name="Tanifuji G."/>
            <person name="Burki F."/>
            <person name="Gruber A."/>
            <person name="Irimia M."/>
            <person name="Maruyama S."/>
            <person name="Arias M.C."/>
            <person name="Ball S.G."/>
            <person name="Gile G.H."/>
            <person name="Hirakawa Y."/>
            <person name="Hopkins J.F."/>
            <person name="Rensing S.A."/>
            <person name="Schmutz J."/>
            <person name="Symeonidi A."/>
            <person name="Elias M."/>
            <person name="Eveleigh R.J."/>
            <person name="Herman E.K."/>
            <person name="Klute M.J."/>
            <person name="Nakayama T."/>
            <person name="Obornik M."/>
            <person name="Reyes-Prieto A."/>
            <person name="Armbrust E.V."/>
            <person name="Aves S.J."/>
            <person name="Beiko R.G."/>
            <person name="Coutinho P."/>
            <person name="Dacks J.B."/>
            <person name="Durnford D.G."/>
            <person name="Fast N.M."/>
            <person name="Green B.R."/>
            <person name="Grisdale C."/>
            <person name="Hempe F."/>
            <person name="Henrissat B."/>
            <person name="Hoppner M.P."/>
            <person name="Ishida K.-I."/>
            <person name="Kim E."/>
            <person name="Koreny L."/>
            <person name="Kroth P.G."/>
            <person name="Liu Y."/>
            <person name="Malik S.-B."/>
            <person name="Maier U.G."/>
            <person name="McRose D."/>
            <person name="Mock T."/>
            <person name="Neilson J.A."/>
            <person name="Onodera N.T."/>
            <person name="Poole A.M."/>
            <person name="Pritham E.J."/>
            <person name="Richards T.A."/>
            <person name="Rocap G."/>
            <person name="Roy S.W."/>
            <person name="Sarai C."/>
            <person name="Schaack S."/>
            <person name="Shirato S."/>
            <person name="Slamovits C.H."/>
            <person name="Spencer D.F."/>
            <person name="Suzuki S."/>
            <person name="Worden A.Z."/>
            <person name="Zauner S."/>
            <person name="Barry K."/>
            <person name="Bell C."/>
            <person name="Bharti A.K."/>
            <person name="Crow J.A."/>
            <person name="Grimwood J."/>
            <person name="Kramer R."/>
            <person name="Lindquist E."/>
            <person name="Lucas S."/>
            <person name="Salamov A."/>
            <person name="McFadden G.I."/>
            <person name="Lane C.E."/>
            <person name="Keeling P.J."/>
            <person name="Gray M.W."/>
            <person name="Grigoriev I.V."/>
            <person name="Archibald J.M."/>
        </authorList>
    </citation>
    <scope>NUCLEOTIDE SEQUENCE</scope>
    <source>
        <strain evidence="8">CCMP2712</strain>
    </source>
</reference>
<comment type="subcellular location">
    <subcellularLocation>
        <location evidence="1">Plastid</location>
        <location evidence="1">Chloroplast</location>
    </subcellularLocation>
</comment>